<dbReference type="GO" id="GO:0003700">
    <property type="term" value="F:DNA-binding transcription factor activity"/>
    <property type="evidence" value="ECO:0007669"/>
    <property type="project" value="TreeGrafter"/>
</dbReference>
<evidence type="ECO:0000256" key="3">
    <source>
        <dbReference type="ARBA" id="ARBA00023163"/>
    </source>
</evidence>
<keyword evidence="2" id="KW-0238">DNA-binding</keyword>
<sequence>MEGHVDRNSSSSLRRALALLDEVAAATPDGGATLGQLAASVEVHKSSVLRLLAPMADAALVRVDSGRYRLGPRAAQLGAVYLAALDLRAVAHPLLEELVDATGETVYLVLPDLPEMVYVDKIDGPGRVRMASSIGSRQPAHSTGVGKAYLAFAGDEAVDLVVGHGMPARTEQTVTDPRRFRAELCRVRDRGYAVDDVENEADIRCVAAPIVDHAGSVTAALSVAGLATRITPERYEHLGGLAVRTARAVSAALGAPDPKIIGALRAEDG</sequence>
<evidence type="ECO:0000259" key="5">
    <source>
        <dbReference type="PROSITE" id="PS51078"/>
    </source>
</evidence>
<keyword evidence="3" id="KW-0804">Transcription</keyword>
<protein>
    <submittedName>
        <fullName evidence="6">IclR family transcriptional regulator</fullName>
    </submittedName>
</protein>
<dbReference type="GO" id="GO:0045892">
    <property type="term" value="P:negative regulation of DNA-templated transcription"/>
    <property type="evidence" value="ECO:0007669"/>
    <property type="project" value="TreeGrafter"/>
</dbReference>
<dbReference type="PROSITE" id="PS51077">
    <property type="entry name" value="HTH_ICLR"/>
    <property type="match status" value="1"/>
</dbReference>
<name>A0A2P8E403_9ACTN</name>
<evidence type="ECO:0000256" key="2">
    <source>
        <dbReference type="ARBA" id="ARBA00023125"/>
    </source>
</evidence>
<reference evidence="6 7" key="1">
    <citation type="submission" date="2018-03" db="EMBL/GenBank/DDBJ databases">
        <title>Genomic Encyclopedia of Archaeal and Bacterial Type Strains, Phase II (KMG-II): from individual species to whole genera.</title>
        <authorList>
            <person name="Goeker M."/>
        </authorList>
    </citation>
    <scope>NUCLEOTIDE SEQUENCE [LARGE SCALE GENOMIC DNA]</scope>
    <source>
        <strain evidence="6 7">DSM 45211</strain>
    </source>
</reference>
<evidence type="ECO:0000313" key="7">
    <source>
        <dbReference type="Proteomes" id="UP000243528"/>
    </source>
</evidence>
<organism evidence="6 7">
    <name type="scientific">Haloactinopolyspora alba</name>
    <dbReference type="NCBI Taxonomy" id="648780"/>
    <lineage>
        <taxon>Bacteria</taxon>
        <taxon>Bacillati</taxon>
        <taxon>Actinomycetota</taxon>
        <taxon>Actinomycetes</taxon>
        <taxon>Jiangellales</taxon>
        <taxon>Jiangellaceae</taxon>
        <taxon>Haloactinopolyspora</taxon>
    </lineage>
</organism>
<comment type="caution">
    <text evidence="6">The sequence shown here is derived from an EMBL/GenBank/DDBJ whole genome shotgun (WGS) entry which is preliminary data.</text>
</comment>
<dbReference type="OrthoDB" id="9000968at2"/>
<dbReference type="Gene3D" id="1.10.10.10">
    <property type="entry name" value="Winged helix-like DNA-binding domain superfamily/Winged helix DNA-binding domain"/>
    <property type="match status" value="1"/>
</dbReference>
<dbReference type="InterPro" id="IPR036390">
    <property type="entry name" value="WH_DNA-bd_sf"/>
</dbReference>
<dbReference type="AlphaFoldDB" id="A0A2P8E403"/>
<dbReference type="InterPro" id="IPR014757">
    <property type="entry name" value="Tscrpt_reg_IclR_C"/>
</dbReference>
<evidence type="ECO:0000256" key="1">
    <source>
        <dbReference type="ARBA" id="ARBA00023015"/>
    </source>
</evidence>
<dbReference type="Proteomes" id="UP000243528">
    <property type="component" value="Unassembled WGS sequence"/>
</dbReference>
<gene>
    <name evidence="6" type="ORF">CLV30_106208</name>
</gene>
<dbReference type="PANTHER" id="PTHR30136">
    <property type="entry name" value="HELIX-TURN-HELIX TRANSCRIPTIONAL REGULATOR, ICLR FAMILY"/>
    <property type="match status" value="1"/>
</dbReference>
<evidence type="ECO:0000259" key="4">
    <source>
        <dbReference type="PROSITE" id="PS51077"/>
    </source>
</evidence>
<dbReference type="SUPFAM" id="SSF55781">
    <property type="entry name" value="GAF domain-like"/>
    <property type="match status" value="1"/>
</dbReference>
<dbReference type="InterPro" id="IPR050707">
    <property type="entry name" value="HTH_MetabolicPath_Reg"/>
</dbReference>
<dbReference type="GO" id="GO:0003677">
    <property type="term" value="F:DNA binding"/>
    <property type="evidence" value="ECO:0007669"/>
    <property type="project" value="UniProtKB-KW"/>
</dbReference>
<keyword evidence="1" id="KW-0805">Transcription regulation</keyword>
<keyword evidence="7" id="KW-1185">Reference proteome</keyword>
<proteinExistence type="predicted"/>
<dbReference type="InterPro" id="IPR005471">
    <property type="entry name" value="Tscrpt_reg_IclR_N"/>
</dbReference>
<feature type="domain" description="HTH iclR-type" evidence="4">
    <location>
        <begin position="10"/>
        <end position="72"/>
    </location>
</feature>
<dbReference type="SUPFAM" id="SSF46785">
    <property type="entry name" value="Winged helix' DNA-binding domain"/>
    <property type="match status" value="1"/>
</dbReference>
<feature type="domain" description="IclR-ED" evidence="5">
    <location>
        <begin position="73"/>
        <end position="255"/>
    </location>
</feature>
<dbReference type="InterPro" id="IPR036388">
    <property type="entry name" value="WH-like_DNA-bd_sf"/>
</dbReference>
<dbReference type="SMART" id="SM00346">
    <property type="entry name" value="HTH_ICLR"/>
    <property type="match status" value="1"/>
</dbReference>
<dbReference type="PROSITE" id="PS51078">
    <property type="entry name" value="ICLR_ED"/>
    <property type="match status" value="1"/>
</dbReference>
<accession>A0A2P8E403</accession>
<dbReference type="EMBL" id="PYGE01000006">
    <property type="protein sequence ID" value="PSL04203.1"/>
    <property type="molecule type" value="Genomic_DNA"/>
</dbReference>
<dbReference type="PANTHER" id="PTHR30136:SF24">
    <property type="entry name" value="HTH-TYPE TRANSCRIPTIONAL REPRESSOR ALLR"/>
    <property type="match status" value="1"/>
</dbReference>
<dbReference type="InterPro" id="IPR029016">
    <property type="entry name" value="GAF-like_dom_sf"/>
</dbReference>
<dbReference type="Pfam" id="PF09339">
    <property type="entry name" value="HTH_IclR"/>
    <property type="match status" value="1"/>
</dbReference>
<dbReference type="Gene3D" id="3.30.450.40">
    <property type="match status" value="1"/>
</dbReference>
<evidence type="ECO:0000313" key="6">
    <source>
        <dbReference type="EMBL" id="PSL04203.1"/>
    </source>
</evidence>
<dbReference type="Pfam" id="PF01614">
    <property type="entry name" value="IclR_C"/>
    <property type="match status" value="1"/>
</dbReference>